<accession>A0ACC1HUD2</accession>
<organism evidence="1 2">
    <name type="scientific">Spiromyces aspiralis</name>
    <dbReference type="NCBI Taxonomy" id="68401"/>
    <lineage>
        <taxon>Eukaryota</taxon>
        <taxon>Fungi</taxon>
        <taxon>Fungi incertae sedis</taxon>
        <taxon>Zoopagomycota</taxon>
        <taxon>Kickxellomycotina</taxon>
        <taxon>Kickxellomycetes</taxon>
        <taxon>Kickxellales</taxon>
        <taxon>Kickxellaceae</taxon>
        <taxon>Spiromyces</taxon>
    </lineage>
</organism>
<dbReference type="EMBL" id="JAMZIH010000712">
    <property type="protein sequence ID" value="KAJ1678955.1"/>
    <property type="molecule type" value="Genomic_DNA"/>
</dbReference>
<gene>
    <name evidence="1" type="ORF">EV182_003017</name>
</gene>
<evidence type="ECO:0000313" key="2">
    <source>
        <dbReference type="Proteomes" id="UP001145114"/>
    </source>
</evidence>
<reference evidence="1" key="1">
    <citation type="submission" date="2022-06" db="EMBL/GenBank/DDBJ databases">
        <title>Phylogenomic reconstructions and comparative analyses of Kickxellomycotina fungi.</title>
        <authorList>
            <person name="Reynolds N.K."/>
            <person name="Stajich J.E."/>
            <person name="Barry K."/>
            <person name="Grigoriev I.V."/>
            <person name="Crous P."/>
            <person name="Smith M.E."/>
        </authorList>
    </citation>
    <scope>NUCLEOTIDE SEQUENCE</scope>
    <source>
        <strain evidence="1">RSA 2271</strain>
    </source>
</reference>
<feature type="non-terminal residue" evidence="1">
    <location>
        <position position="528"/>
    </location>
</feature>
<sequence length="528" mass="58151">MNNLQPDDTFHMQIKAFNQTFTLLLEPNRNLIHPNAMVRVKQADGSYKESSLLAKGDAVYRGYVLSSGSPHNAWLDGEAVSGLRTRNDFSFDDSLSGARVVLFRDAHNNIGLDGNFYYRGETYNLKHTEAYRSSRRAEDPVLYARESLPESLRTSRTIIYRVSDMVPVAYNGAQQQTRYRVRDGKSSEPALQSAPATTCNAHRLPYNRVNHTRDTFMQGSASGIRGDYHSLMYREASHDDASRYWAHGFRFSRRDNSFDQSQAALESGCTTSKKVLYMGVAADCTYITNYGSEDGARSQILSNWNQVSAVYERQVNVQIGIIELQIESMSCPNSPGSDTAWNQQCSDTYTIERRLSDFSSWRAKRSNDDAGLWHLMTACASGPEVGLAWRSVLCLSTSARGDGNAVSSGTAVSATIPQEWKVVAHEIGHNFGAIHDCTKDNCNGKNGGTTDCCQCDSCNCDGKYIMNPSNPVSTDDFSVCSVRAICNGIKQSGSSCLHDPGERTTLSTAMCGNGIKEGDEECDCGTGD</sequence>
<comment type="caution">
    <text evidence="1">The sequence shown here is derived from an EMBL/GenBank/DDBJ whole genome shotgun (WGS) entry which is preliminary data.</text>
</comment>
<proteinExistence type="predicted"/>
<evidence type="ECO:0000313" key="1">
    <source>
        <dbReference type="EMBL" id="KAJ1678955.1"/>
    </source>
</evidence>
<name>A0ACC1HUD2_9FUNG</name>
<dbReference type="Proteomes" id="UP001145114">
    <property type="component" value="Unassembled WGS sequence"/>
</dbReference>
<protein>
    <submittedName>
        <fullName evidence="1">Uncharacterized protein</fullName>
    </submittedName>
</protein>
<keyword evidence="2" id="KW-1185">Reference proteome</keyword>